<evidence type="ECO:0000313" key="9">
    <source>
        <dbReference type="EMBL" id="MFC7244762.1"/>
    </source>
</evidence>
<dbReference type="RefSeq" id="WP_376807749.1">
    <property type="nucleotide sequence ID" value="NZ_JBHTAC010000019.1"/>
</dbReference>
<feature type="transmembrane region" description="Helical" evidence="6">
    <location>
        <begin position="433"/>
        <end position="459"/>
    </location>
</feature>
<keyword evidence="7" id="KW-0732">Signal</keyword>
<evidence type="ECO:0000256" key="6">
    <source>
        <dbReference type="SAM" id="Phobius"/>
    </source>
</evidence>
<evidence type="ECO:0000313" key="10">
    <source>
        <dbReference type="Proteomes" id="UP001596392"/>
    </source>
</evidence>
<keyword evidence="5 6" id="KW-0472">Membrane</keyword>
<dbReference type="EMBL" id="JBHTAC010000019">
    <property type="protein sequence ID" value="MFC7244762.1"/>
    <property type="molecule type" value="Genomic_DNA"/>
</dbReference>
<accession>A0ABW2H1D4</accession>
<dbReference type="InterPro" id="IPR042094">
    <property type="entry name" value="T2SS_GspF_sf"/>
</dbReference>
<keyword evidence="4 6" id="KW-1133">Transmembrane helix</keyword>
<reference evidence="10" key="1">
    <citation type="journal article" date="2019" name="Int. J. Syst. Evol. Microbiol.">
        <title>The Global Catalogue of Microorganisms (GCM) 10K type strain sequencing project: providing services to taxonomists for standard genome sequencing and annotation.</title>
        <authorList>
            <consortium name="The Broad Institute Genomics Platform"/>
            <consortium name="The Broad Institute Genome Sequencing Center for Infectious Disease"/>
            <person name="Wu L."/>
            <person name="Ma J."/>
        </authorList>
    </citation>
    <scope>NUCLEOTIDE SEQUENCE [LARGE SCALE GENOMIC DNA]</scope>
    <source>
        <strain evidence="10">CGMCC 1.9106</strain>
    </source>
</reference>
<dbReference type="Gene3D" id="3.40.50.410">
    <property type="entry name" value="von Willebrand factor, type A domain"/>
    <property type="match status" value="1"/>
</dbReference>
<comment type="subcellular location">
    <subcellularLocation>
        <location evidence="1">Cell membrane</location>
        <topology evidence="1">Multi-pass membrane protein</topology>
    </subcellularLocation>
</comment>
<feature type="signal peptide" evidence="7">
    <location>
        <begin position="1"/>
        <end position="31"/>
    </location>
</feature>
<keyword evidence="3 6" id="KW-0812">Transmembrane</keyword>
<dbReference type="Gene3D" id="1.20.81.30">
    <property type="entry name" value="Type II secretion system (T2SS), domain F"/>
    <property type="match status" value="1"/>
</dbReference>
<dbReference type="Pfam" id="PF00482">
    <property type="entry name" value="T2SSF"/>
    <property type="match status" value="1"/>
</dbReference>
<feature type="domain" description="VWFA" evidence="8">
    <location>
        <begin position="115"/>
        <end position="278"/>
    </location>
</feature>
<sequence>MKRPAGAAARLGAILLVAAAAPIVAAAPAHAAAPAFAGVPTRTAGVPRAVVAEPGISVSGLRQEAGLVEFYLSATDLPAGAALDQVAVAVGDRALPVSSAQISAAQGETTAPRRAVVLVLDTSGSMVGAPIDAAREAARGYVRALPSDVEIGLVTAGAPAAVVLAPTRDRAVAEKAVDKLAAKGETALYDGVRAAAGLVGKGVWGQRRIIALSDGADTASTATLAVARKATAAIPVDTIAFKTPAATAGILAGLSRDTGGVAFTVADPAALGDAFAEASGSFAVQLLVRVTVPADLAGQEVRLVVSAAGARTEVPVSLAVDTGATVPLVGVESPGPGPTWLLVLGGLVFAALLGAFLLVVSPMLAAAERRRRLTQVDQFVAAPRRVVAQGESGQVAAAALALSEQVVKSANAEGRLATQLDRAGMRLRPHEWLLLRALVCLITGLLLAMSVGLGAGVVLGPPVGWVLTSLYHRNRAAKRVTAFRELLPDALQLIVGSLRSGFSLAQAVDAMARELPDPIAAEFGRALGETRLGVDIEDALDRVATRMRSKDLAWAVVAIRVQRDVGGNLAEVLTTTIETMRERETLHREVSSLSAEGRISAWILLALPICIGGFMFLTRAEYIRPLYTHPVGIVMSVLGVLLVIGGAAWLFKMIKIEV</sequence>
<name>A0ABW2H1D4_9ACTN</name>
<dbReference type="PANTHER" id="PTHR35007">
    <property type="entry name" value="INTEGRAL MEMBRANE PROTEIN-RELATED"/>
    <property type="match status" value="1"/>
</dbReference>
<dbReference type="SUPFAM" id="SSF53300">
    <property type="entry name" value="vWA-like"/>
    <property type="match status" value="1"/>
</dbReference>
<organism evidence="9 10">
    <name type="scientific">Catellatospora aurea</name>
    <dbReference type="NCBI Taxonomy" id="1337874"/>
    <lineage>
        <taxon>Bacteria</taxon>
        <taxon>Bacillati</taxon>
        <taxon>Actinomycetota</taxon>
        <taxon>Actinomycetes</taxon>
        <taxon>Micromonosporales</taxon>
        <taxon>Micromonosporaceae</taxon>
        <taxon>Catellatospora</taxon>
    </lineage>
</organism>
<evidence type="ECO:0000259" key="8">
    <source>
        <dbReference type="PROSITE" id="PS50234"/>
    </source>
</evidence>
<dbReference type="InterPro" id="IPR002035">
    <property type="entry name" value="VWF_A"/>
</dbReference>
<keyword evidence="2" id="KW-1003">Cell membrane</keyword>
<dbReference type="PROSITE" id="PS50234">
    <property type="entry name" value="VWFA"/>
    <property type="match status" value="1"/>
</dbReference>
<evidence type="ECO:0000256" key="5">
    <source>
        <dbReference type="ARBA" id="ARBA00023136"/>
    </source>
</evidence>
<dbReference type="Pfam" id="PF13519">
    <property type="entry name" value="VWA_2"/>
    <property type="match status" value="1"/>
</dbReference>
<evidence type="ECO:0000256" key="4">
    <source>
        <dbReference type="ARBA" id="ARBA00022989"/>
    </source>
</evidence>
<dbReference type="PANTHER" id="PTHR35007:SF1">
    <property type="entry name" value="PILUS ASSEMBLY PROTEIN"/>
    <property type="match status" value="1"/>
</dbReference>
<evidence type="ECO:0000256" key="2">
    <source>
        <dbReference type="ARBA" id="ARBA00022475"/>
    </source>
</evidence>
<feature type="chain" id="PRO_5045732369" evidence="7">
    <location>
        <begin position="32"/>
        <end position="658"/>
    </location>
</feature>
<proteinExistence type="predicted"/>
<feature type="transmembrane region" description="Helical" evidence="6">
    <location>
        <begin position="599"/>
        <end position="618"/>
    </location>
</feature>
<keyword evidence="10" id="KW-1185">Reference proteome</keyword>
<dbReference type="SMART" id="SM00327">
    <property type="entry name" value="VWA"/>
    <property type="match status" value="1"/>
</dbReference>
<dbReference type="InterPro" id="IPR036465">
    <property type="entry name" value="vWFA_dom_sf"/>
</dbReference>
<feature type="transmembrane region" description="Helical" evidence="6">
    <location>
        <begin position="630"/>
        <end position="651"/>
    </location>
</feature>
<dbReference type="Proteomes" id="UP001596392">
    <property type="component" value="Unassembled WGS sequence"/>
</dbReference>
<evidence type="ECO:0000256" key="1">
    <source>
        <dbReference type="ARBA" id="ARBA00004651"/>
    </source>
</evidence>
<gene>
    <name evidence="9" type="ORF">ACFQO7_19985</name>
</gene>
<dbReference type="InterPro" id="IPR018076">
    <property type="entry name" value="T2SS_GspF_dom"/>
</dbReference>
<evidence type="ECO:0000256" key="7">
    <source>
        <dbReference type="SAM" id="SignalP"/>
    </source>
</evidence>
<evidence type="ECO:0000256" key="3">
    <source>
        <dbReference type="ARBA" id="ARBA00022692"/>
    </source>
</evidence>
<dbReference type="CDD" id="cd00198">
    <property type="entry name" value="vWFA"/>
    <property type="match status" value="1"/>
</dbReference>
<feature type="transmembrane region" description="Helical" evidence="6">
    <location>
        <begin position="340"/>
        <end position="365"/>
    </location>
</feature>
<protein>
    <submittedName>
        <fullName evidence="9">Type II secretion system F family protein</fullName>
    </submittedName>
</protein>
<comment type="caution">
    <text evidence="9">The sequence shown here is derived from an EMBL/GenBank/DDBJ whole genome shotgun (WGS) entry which is preliminary data.</text>
</comment>